<evidence type="ECO:0000256" key="5">
    <source>
        <dbReference type="ARBA" id="ARBA00023027"/>
    </source>
</evidence>
<gene>
    <name evidence="11" type="ORF">J2S02_000694</name>
</gene>
<evidence type="ECO:0000259" key="9">
    <source>
        <dbReference type="Pfam" id="PF00725"/>
    </source>
</evidence>
<reference evidence="11 12" key="1">
    <citation type="submission" date="2023-07" db="EMBL/GenBank/DDBJ databases">
        <title>Genomic Encyclopedia of Type Strains, Phase IV (KMG-IV): sequencing the most valuable type-strain genomes for metagenomic binning, comparative biology and taxonomic classification.</title>
        <authorList>
            <person name="Goeker M."/>
        </authorList>
    </citation>
    <scope>NUCLEOTIDE SEQUENCE [LARGE SCALE GENOMIC DNA]</scope>
    <source>
        <strain evidence="11 12">DSM 17723</strain>
    </source>
</reference>
<evidence type="ECO:0000256" key="3">
    <source>
        <dbReference type="ARBA" id="ARBA00022832"/>
    </source>
</evidence>
<evidence type="ECO:0000313" key="12">
    <source>
        <dbReference type="Proteomes" id="UP001232245"/>
    </source>
</evidence>
<dbReference type="InterPro" id="IPR008927">
    <property type="entry name" value="6-PGluconate_DH-like_C_sf"/>
</dbReference>
<keyword evidence="5" id="KW-0520">NAD</keyword>
<comment type="pathway">
    <text evidence="2">Lipid metabolism; butanoate metabolism.</text>
</comment>
<name>A0ABT9YWQ0_9BACI</name>
<evidence type="ECO:0000313" key="11">
    <source>
        <dbReference type="EMBL" id="MDQ0224372.1"/>
    </source>
</evidence>
<accession>A0ABT9YWQ0</accession>
<dbReference type="Pfam" id="PF02737">
    <property type="entry name" value="3HCDH_N"/>
    <property type="match status" value="1"/>
</dbReference>
<dbReference type="GO" id="GO:0008691">
    <property type="term" value="F:3-hydroxybutyryl-CoA dehydrogenase activity"/>
    <property type="evidence" value="ECO:0007669"/>
    <property type="project" value="UniProtKB-EC"/>
</dbReference>
<keyword evidence="6" id="KW-0443">Lipid metabolism</keyword>
<dbReference type="NCBIfam" id="NF006143">
    <property type="entry name" value="PRK08293.1"/>
    <property type="match status" value="1"/>
</dbReference>
<dbReference type="PANTHER" id="PTHR43561">
    <property type="match status" value="1"/>
</dbReference>
<dbReference type="InterPro" id="IPR052242">
    <property type="entry name" value="Mito_3-hydroxyacyl-CoA_DH"/>
</dbReference>
<dbReference type="SUPFAM" id="SSF48179">
    <property type="entry name" value="6-phosphogluconate dehydrogenase C-terminal domain-like"/>
    <property type="match status" value="1"/>
</dbReference>
<evidence type="ECO:0000256" key="1">
    <source>
        <dbReference type="ARBA" id="ARBA00005005"/>
    </source>
</evidence>
<dbReference type="InterPro" id="IPR006176">
    <property type="entry name" value="3-OHacyl-CoA_DH_NAD-bd"/>
</dbReference>
<evidence type="ECO:0000256" key="8">
    <source>
        <dbReference type="SAM" id="Coils"/>
    </source>
</evidence>
<comment type="pathway">
    <text evidence="1">Lipid metabolism; fatty acid beta-oxidation.</text>
</comment>
<dbReference type="Gene3D" id="1.10.1040.10">
    <property type="entry name" value="N-(1-d-carboxylethyl)-l-norvaline Dehydrogenase, domain 2"/>
    <property type="match status" value="1"/>
</dbReference>
<evidence type="ECO:0000256" key="6">
    <source>
        <dbReference type="ARBA" id="ARBA00023098"/>
    </source>
</evidence>
<dbReference type="PIRSF" id="PIRSF000105">
    <property type="entry name" value="HCDH"/>
    <property type="match status" value="1"/>
</dbReference>
<dbReference type="Gene3D" id="3.40.50.720">
    <property type="entry name" value="NAD(P)-binding Rossmann-like Domain"/>
    <property type="match status" value="1"/>
</dbReference>
<dbReference type="RefSeq" id="WP_174879437.1">
    <property type="nucleotide sequence ID" value="NZ_CADEPK010000021.1"/>
</dbReference>
<feature type="domain" description="3-hydroxyacyl-CoA dehydrogenase NAD binding" evidence="10">
    <location>
        <begin position="5"/>
        <end position="183"/>
    </location>
</feature>
<proteinExistence type="predicted"/>
<evidence type="ECO:0000256" key="7">
    <source>
        <dbReference type="ARBA" id="ARBA00049556"/>
    </source>
</evidence>
<comment type="caution">
    <text evidence="11">The sequence shown here is derived from an EMBL/GenBank/DDBJ whole genome shotgun (WGS) entry which is preliminary data.</text>
</comment>
<evidence type="ECO:0000256" key="4">
    <source>
        <dbReference type="ARBA" id="ARBA00023002"/>
    </source>
</evidence>
<evidence type="ECO:0000256" key="2">
    <source>
        <dbReference type="ARBA" id="ARBA00005086"/>
    </source>
</evidence>
<feature type="coiled-coil region" evidence="8">
    <location>
        <begin position="32"/>
        <end position="59"/>
    </location>
</feature>
<sequence>MNFKHITIAGSGVLGSQIAFQTAFKGFNVTIYDINDAAIEKAKERIANLEATYFDYFKEEQDAVKTAQSRIQYATNLAEAVAEADLVIEAIPELKEIKESFYTELGKVAPAHTIFASNSSTLLPSQFAEFTGRPEKFLALHFANRIWMNNTGEVMEHPGTSQEVVKDVLQFAAAIGMVPLHIKKEQPGYILNSLLVPLLDAAQLLWGNEVADPYTIDKTWMIATGAPMGPFAIMDVVGLETVYNIVSTKAAKHPNPEQNEFKQIADLVKNEYIDKGKMGMQSGEGFYQYPNPAYNEKGFLQP</sequence>
<keyword evidence="4 11" id="KW-0560">Oxidoreductase</keyword>
<keyword evidence="8" id="KW-0175">Coiled coil</keyword>
<dbReference type="Pfam" id="PF00725">
    <property type="entry name" value="3HCDH"/>
    <property type="match status" value="1"/>
</dbReference>
<feature type="domain" description="3-hydroxyacyl-CoA dehydrogenase C-terminal" evidence="9">
    <location>
        <begin position="188"/>
        <end position="289"/>
    </location>
</feature>
<organism evidence="11 12">
    <name type="scientific">Metabacillus niabensis</name>
    <dbReference type="NCBI Taxonomy" id="324854"/>
    <lineage>
        <taxon>Bacteria</taxon>
        <taxon>Bacillati</taxon>
        <taxon>Bacillota</taxon>
        <taxon>Bacilli</taxon>
        <taxon>Bacillales</taxon>
        <taxon>Bacillaceae</taxon>
        <taxon>Metabacillus</taxon>
    </lineage>
</organism>
<keyword evidence="12" id="KW-1185">Reference proteome</keyword>
<evidence type="ECO:0000259" key="10">
    <source>
        <dbReference type="Pfam" id="PF02737"/>
    </source>
</evidence>
<protein>
    <submittedName>
        <fullName evidence="11">3-hydroxybutyryl-CoA dehydrogenase</fullName>
        <ecNumber evidence="11">1.1.1.157</ecNumber>
    </submittedName>
</protein>
<dbReference type="SUPFAM" id="SSF51735">
    <property type="entry name" value="NAD(P)-binding Rossmann-fold domains"/>
    <property type="match status" value="1"/>
</dbReference>
<dbReference type="PANTHER" id="PTHR43561:SF3">
    <property type="entry name" value="HYDROXYACYL-COENZYME A DEHYDROGENASE, MITOCHONDRIAL"/>
    <property type="match status" value="1"/>
</dbReference>
<dbReference type="InterPro" id="IPR036291">
    <property type="entry name" value="NAD(P)-bd_dom_sf"/>
</dbReference>
<dbReference type="InterPro" id="IPR022694">
    <property type="entry name" value="3-OHacyl-CoA_DH"/>
</dbReference>
<dbReference type="EMBL" id="JAUSTZ010000001">
    <property type="protein sequence ID" value="MDQ0224372.1"/>
    <property type="molecule type" value="Genomic_DNA"/>
</dbReference>
<dbReference type="Proteomes" id="UP001232245">
    <property type="component" value="Unassembled WGS sequence"/>
</dbReference>
<comment type="catalytic activity">
    <reaction evidence="7">
        <text>a (3S)-3-hydroxyacyl-CoA + NAD(+) = a 3-oxoacyl-CoA + NADH + H(+)</text>
        <dbReference type="Rhea" id="RHEA:22432"/>
        <dbReference type="ChEBI" id="CHEBI:15378"/>
        <dbReference type="ChEBI" id="CHEBI:57318"/>
        <dbReference type="ChEBI" id="CHEBI:57540"/>
        <dbReference type="ChEBI" id="CHEBI:57945"/>
        <dbReference type="ChEBI" id="CHEBI:90726"/>
        <dbReference type="EC" id="1.1.1.35"/>
    </reaction>
</comment>
<dbReference type="EC" id="1.1.1.157" evidence="11"/>
<dbReference type="InterPro" id="IPR013328">
    <property type="entry name" value="6PGD_dom2"/>
</dbReference>
<keyword evidence="3" id="KW-0276">Fatty acid metabolism</keyword>
<dbReference type="InterPro" id="IPR006108">
    <property type="entry name" value="3HC_DH_C"/>
</dbReference>